<feature type="transmembrane region" description="Helical" evidence="4">
    <location>
        <begin position="42"/>
        <end position="63"/>
    </location>
</feature>
<dbReference type="InterPro" id="IPR036259">
    <property type="entry name" value="MFS_trans_sf"/>
</dbReference>
<evidence type="ECO:0000256" key="4">
    <source>
        <dbReference type="SAM" id="Phobius"/>
    </source>
</evidence>
<evidence type="ECO:0000313" key="6">
    <source>
        <dbReference type="EMBL" id="PIV31989.1"/>
    </source>
</evidence>
<accession>A0A2M7CQN1</accession>
<evidence type="ECO:0000256" key="2">
    <source>
        <dbReference type="ARBA" id="ARBA00022989"/>
    </source>
</evidence>
<comment type="caution">
    <text evidence="6">The sequence shown here is derived from an EMBL/GenBank/DDBJ whole genome shotgun (WGS) entry which is preliminary data.</text>
</comment>
<dbReference type="Proteomes" id="UP000230595">
    <property type="component" value="Unassembled WGS sequence"/>
</dbReference>
<dbReference type="AlphaFoldDB" id="A0A2M7CQN1"/>
<dbReference type="InterPro" id="IPR052528">
    <property type="entry name" value="Sugar_transport-like"/>
</dbReference>
<dbReference type="InterPro" id="IPR011701">
    <property type="entry name" value="MFS"/>
</dbReference>
<protein>
    <recommendedName>
        <fullName evidence="5">Major facilitator superfamily (MFS) profile domain-containing protein</fullName>
    </recommendedName>
</protein>
<dbReference type="PROSITE" id="PS50850">
    <property type="entry name" value="MFS"/>
    <property type="match status" value="1"/>
</dbReference>
<proteinExistence type="predicted"/>
<dbReference type="Gene3D" id="1.20.1250.20">
    <property type="entry name" value="MFS general substrate transporter like domains"/>
    <property type="match status" value="1"/>
</dbReference>
<gene>
    <name evidence="6" type="ORF">COS33_00135</name>
</gene>
<evidence type="ECO:0000313" key="7">
    <source>
        <dbReference type="Proteomes" id="UP000230595"/>
    </source>
</evidence>
<feature type="transmembrane region" description="Helical" evidence="4">
    <location>
        <begin position="135"/>
        <end position="156"/>
    </location>
</feature>
<keyword evidence="1 4" id="KW-0812">Transmembrane</keyword>
<keyword evidence="3 4" id="KW-0472">Membrane</keyword>
<reference evidence="7" key="1">
    <citation type="submission" date="2017-09" db="EMBL/GenBank/DDBJ databases">
        <title>Depth-based differentiation of microbial function through sediment-hosted aquifers and enrichment of novel symbionts in the deep terrestrial subsurface.</title>
        <authorList>
            <person name="Probst A.J."/>
            <person name="Ladd B."/>
            <person name="Jarett J.K."/>
            <person name="Geller-Mcgrath D.E."/>
            <person name="Sieber C.M.K."/>
            <person name="Emerson J.B."/>
            <person name="Anantharaman K."/>
            <person name="Thomas B.C."/>
            <person name="Malmstrom R."/>
            <person name="Stieglmeier M."/>
            <person name="Klingl A."/>
            <person name="Woyke T."/>
            <person name="Ryan C.M."/>
            <person name="Banfield J.F."/>
        </authorList>
    </citation>
    <scope>NUCLEOTIDE SEQUENCE [LARGE SCALE GENOMIC DNA]</scope>
</reference>
<dbReference type="GO" id="GO:0022857">
    <property type="term" value="F:transmembrane transporter activity"/>
    <property type="evidence" value="ECO:0007669"/>
    <property type="project" value="InterPro"/>
</dbReference>
<feature type="transmembrane region" description="Helical" evidence="4">
    <location>
        <begin position="12"/>
        <end position="36"/>
    </location>
</feature>
<name>A0A2M7CQN1_9BACT</name>
<feature type="non-terminal residue" evidence="6">
    <location>
        <position position="1"/>
    </location>
</feature>
<dbReference type="Pfam" id="PF07690">
    <property type="entry name" value="MFS_1"/>
    <property type="match status" value="1"/>
</dbReference>
<evidence type="ECO:0000256" key="3">
    <source>
        <dbReference type="ARBA" id="ARBA00023136"/>
    </source>
</evidence>
<dbReference type="SUPFAM" id="SSF103473">
    <property type="entry name" value="MFS general substrate transporter"/>
    <property type="match status" value="1"/>
</dbReference>
<dbReference type="EMBL" id="PEUH01000004">
    <property type="protein sequence ID" value="PIV31989.1"/>
    <property type="molecule type" value="Genomic_DNA"/>
</dbReference>
<sequence length="188" mass="20945">FNDKMKNNALKSLFIYNGIFVMAAAMLGPLYAIYVVKFVDGITAVSISWAAFFISTSFFTYLVSRNGDGLREKEYLLLAGYVIRILSWILLIFVHSLWALVFVQILLGLGESLGTPSFNTLFADHLDKNKYIKEYSAWSLIANLTSAVGILAGGFIVNNFGFKTLFILMAGLSLISFFGILLKPRKLL</sequence>
<organism evidence="6 7">
    <name type="scientific">Candidatus Wolfebacteria bacterium CG02_land_8_20_14_3_00_37_12</name>
    <dbReference type="NCBI Taxonomy" id="1975066"/>
    <lineage>
        <taxon>Bacteria</taxon>
        <taxon>Candidatus Wolfeibacteriota</taxon>
    </lineage>
</organism>
<dbReference type="PANTHER" id="PTHR23526:SF2">
    <property type="entry name" value="MAJOR FACILITATOR SUPERFAMILY (MFS) PROFILE DOMAIN-CONTAINING PROTEIN"/>
    <property type="match status" value="1"/>
</dbReference>
<feature type="domain" description="Major facilitator superfamily (MFS) profile" evidence="5">
    <location>
        <begin position="1"/>
        <end position="188"/>
    </location>
</feature>
<dbReference type="PANTHER" id="PTHR23526">
    <property type="entry name" value="INTEGRAL MEMBRANE TRANSPORT PROTEIN-RELATED"/>
    <property type="match status" value="1"/>
</dbReference>
<keyword evidence="2 4" id="KW-1133">Transmembrane helix</keyword>
<evidence type="ECO:0000256" key="1">
    <source>
        <dbReference type="ARBA" id="ARBA00022692"/>
    </source>
</evidence>
<dbReference type="InterPro" id="IPR020846">
    <property type="entry name" value="MFS_dom"/>
</dbReference>
<feature type="transmembrane region" description="Helical" evidence="4">
    <location>
        <begin position="162"/>
        <end position="182"/>
    </location>
</feature>
<evidence type="ECO:0000259" key="5">
    <source>
        <dbReference type="PROSITE" id="PS50850"/>
    </source>
</evidence>